<reference evidence="1 2" key="1">
    <citation type="journal article" date="2015" name="Genome Biol. Evol.">
        <title>Phylogenomic analyses indicate that early fungi evolved digesting cell walls of algal ancestors of land plants.</title>
        <authorList>
            <person name="Chang Y."/>
            <person name="Wang S."/>
            <person name="Sekimoto S."/>
            <person name="Aerts A.L."/>
            <person name="Choi C."/>
            <person name="Clum A."/>
            <person name="LaButti K.M."/>
            <person name="Lindquist E.A."/>
            <person name="Yee Ngan C."/>
            <person name="Ohm R.A."/>
            <person name="Salamov A.A."/>
            <person name="Grigoriev I.V."/>
            <person name="Spatafora J.W."/>
            <person name="Berbee M.L."/>
        </authorList>
    </citation>
    <scope>NUCLEOTIDE SEQUENCE [LARGE SCALE GENOMIC DNA]</scope>
    <source>
        <strain evidence="1 2">NRRL 28638</strain>
    </source>
</reference>
<sequence>MSTFTLINTAPCKSHGPMQKSEKTCSPLLALIWLFSHHHPYCNHEREGPKNVTNSLVLSIVIINVIKLSQCTLNLNFILDCDVFTEEE</sequence>
<organism evidence="1 2">
    <name type="scientific">Conidiobolus coronatus (strain ATCC 28846 / CBS 209.66 / NRRL 28638)</name>
    <name type="common">Delacroixia coronata</name>
    <dbReference type="NCBI Taxonomy" id="796925"/>
    <lineage>
        <taxon>Eukaryota</taxon>
        <taxon>Fungi</taxon>
        <taxon>Fungi incertae sedis</taxon>
        <taxon>Zoopagomycota</taxon>
        <taxon>Entomophthoromycotina</taxon>
        <taxon>Entomophthoromycetes</taxon>
        <taxon>Entomophthorales</taxon>
        <taxon>Ancylistaceae</taxon>
        <taxon>Conidiobolus</taxon>
    </lineage>
</organism>
<evidence type="ECO:0000313" key="2">
    <source>
        <dbReference type="Proteomes" id="UP000070444"/>
    </source>
</evidence>
<accession>A0A137NTT1</accession>
<proteinExistence type="predicted"/>
<gene>
    <name evidence="1" type="ORF">CONCODRAFT_12015</name>
</gene>
<protein>
    <submittedName>
        <fullName evidence="1">Uncharacterized protein</fullName>
    </submittedName>
</protein>
<dbReference type="Proteomes" id="UP000070444">
    <property type="component" value="Unassembled WGS sequence"/>
</dbReference>
<keyword evidence="2" id="KW-1185">Reference proteome</keyword>
<name>A0A137NTT1_CONC2</name>
<evidence type="ECO:0000313" key="1">
    <source>
        <dbReference type="EMBL" id="KXN66187.1"/>
    </source>
</evidence>
<dbReference type="EMBL" id="KQ964756">
    <property type="protein sequence ID" value="KXN66187.1"/>
    <property type="molecule type" value="Genomic_DNA"/>
</dbReference>
<dbReference type="AlphaFoldDB" id="A0A137NTT1"/>